<dbReference type="EMBL" id="JBHSRD010000008">
    <property type="protein sequence ID" value="MFC6009055.1"/>
    <property type="molecule type" value="Genomic_DNA"/>
</dbReference>
<dbReference type="Proteomes" id="UP001596189">
    <property type="component" value="Unassembled WGS sequence"/>
</dbReference>
<accession>A0ABW1JJA7</accession>
<evidence type="ECO:0000313" key="2">
    <source>
        <dbReference type="Proteomes" id="UP001596189"/>
    </source>
</evidence>
<evidence type="ECO:0000313" key="1">
    <source>
        <dbReference type="EMBL" id="MFC6009055.1"/>
    </source>
</evidence>
<reference evidence="2" key="1">
    <citation type="journal article" date="2019" name="Int. J. Syst. Evol. Microbiol.">
        <title>The Global Catalogue of Microorganisms (GCM) 10K type strain sequencing project: providing services to taxonomists for standard genome sequencing and annotation.</title>
        <authorList>
            <consortium name="The Broad Institute Genomics Platform"/>
            <consortium name="The Broad Institute Genome Sequencing Center for Infectious Disease"/>
            <person name="Wu L."/>
            <person name="Ma J."/>
        </authorList>
    </citation>
    <scope>NUCLEOTIDE SEQUENCE [LARGE SCALE GENOMIC DNA]</scope>
    <source>
        <strain evidence="2">KACC 14249</strain>
    </source>
</reference>
<keyword evidence="2" id="KW-1185">Reference proteome</keyword>
<proteinExistence type="predicted"/>
<dbReference type="RefSeq" id="WP_345717583.1">
    <property type="nucleotide sequence ID" value="NZ_BAABFP010000007.1"/>
</dbReference>
<gene>
    <name evidence="1" type="ORF">ACFQDO_18120</name>
</gene>
<name>A0ABW1JJA7_9ACTN</name>
<comment type="caution">
    <text evidence="1">The sequence shown here is derived from an EMBL/GenBank/DDBJ whole genome shotgun (WGS) entry which is preliminary data.</text>
</comment>
<organism evidence="1 2">
    <name type="scientific">Angustibacter luteus</name>
    <dbReference type="NCBI Taxonomy" id="658456"/>
    <lineage>
        <taxon>Bacteria</taxon>
        <taxon>Bacillati</taxon>
        <taxon>Actinomycetota</taxon>
        <taxon>Actinomycetes</taxon>
        <taxon>Kineosporiales</taxon>
        <taxon>Kineosporiaceae</taxon>
    </lineage>
</organism>
<sequence>MTTDSTAEVRAWLTGRLPQEWTTDGAPEVTVDREEITVVLALGAPSLADDATDAERAQALAGRVQGWREDTRERRIAVAREAEHRFDRKVAWGVRTGDSVQLFTHLAVPVMTRLRQPERQVLDTLVEAGVARSRAHALAWCVRLVGDNADEWLGDLRSAMEKVREVRGQGPQSS</sequence>
<protein>
    <submittedName>
        <fullName evidence="1">Uncharacterized protein</fullName>
    </submittedName>
</protein>